<feature type="domain" description="N-acetyltransferase" evidence="1">
    <location>
        <begin position="112"/>
        <end position="246"/>
    </location>
</feature>
<evidence type="ECO:0000313" key="2">
    <source>
        <dbReference type="EMBL" id="REC58280.1"/>
    </source>
</evidence>
<dbReference type="InterPro" id="IPR016181">
    <property type="entry name" value="Acyl_CoA_acyltransferase"/>
</dbReference>
<sequence length="246" mass="26235">MTAEALRLLEAGEATWPPARRWTLGPWVLRVGQGGGKRVSAATVAEPGAVPEAAALAEAEAAMAEMRQAPLVMVRPGEAALDAMLERAGYDRLDPSVIWHAPIEQLTDRAVPRLSALTVWEPLQIMREIWAEHGVGPARQAVMERAPQPKTGLLARQNDHPAGTGFVCVADGVAMVHALVVVPRERRQGAAQWVMRGAAQWAAAQGAREIAAAATRDNAAAAGLYAALGMRQAGAYHYRIKPAEGR</sequence>
<keyword evidence="2" id="KW-0808">Transferase</keyword>
<dbReference type="PROSITE" id="PS51186">
    <property type="entry name" value="GNAT"/>
    <property type="match status" value="1"/>
</dbReference>
<evidence type="ECO:0000259" key="1">
    <source>
        <dbReference type="PROSITE" id="PS51186"/>
    </source>
</evidence>
<dbReference type="OrthoDB" id="7301318at2"/>
<evidence type="ECO:0000313" key="3">
    <source>
        <dbReference type="Proteomes" id="UP000257131"/>
    </source>
</evidence>
<dbReference type="InterPro" id="IPR000182">
    <property type="entry name" value="GNAT_dom"/>
</dbReference>
<organism evidence="2 3">
    <name type="scientific">Rhodosalinus sediminis</name>
    <dbReference type="NCBI Taxonomy" id="1940533"/>
    <lineage>
        <taxon>Bacteria</taxon>
        <taxon>Pseudomonadati</taxon>
        <taxon>Pseudomonadota</taxon>
        <taxon>Alphaproteobacteria</taxon>
        <taxon>Rhodobacterales</taxon>
        <taxon>Paracoccaceae</taxon>
        <taxon>Rhodosalinus</taxon>
    </lineage>
</organism>
<dbReference type="Gene3D" id="3.40.630.30">
    <property type="match status" value="1"/>
</dbReference>
<reference evidence="2 3" key="1">
    <citation type="journal article" date="2017" name="Int. J. Syst. Evol. Microbiol.">
        <title>Rhodosalinus sediminis gen. nov., sp. nov., isolated from marine saltern.</title>
        <authorList>
            <person name="Guo L.Y."/>
            <person name="Ling S.K."/>
            <person name="Li C.M."/>
            <person name="Chen G.J."/>
            <person name="Du Z.J."/>
        </authorList>
    </citation>
    <scope>NUCLEOTIDE SEQUENCE [LARGE SCALE GENOMIC DNA]</scope>
    <source>
        <strain evidence="2 3">WDN1C137</strain>
    </source>
</reference>
<gene>
    <name evidence="2" type="ORF">DRV84_04425</name>
</gene>
<accession>A0A3D9BXK1</accession>
<dbReference type="RefSeq" id="WP_115978663.1">
    <property type="nucleotide sequence ID" value="NZ_QOHR01000003.1"/>
</dbReference>
<protein>
    <submittedName>
        <fullName evidence="2">GNAT family N-acetyltransferase</fullName>
    </submittedName>
</protein>
<dbReference type="GO" id="GO:0016747">
    <property type="term" value="F:acyltransferase activity, transferring groups other than amino-acyl groups"/>
    <property type="evidence" value="ECO:0007669"/>
    <property type="project" value="InterPro"/>
</dbReference>
<dbReference type="SUPFAM" id="SSF55729">
    <property type="entry name" value="Acyl-CoA N-acyltransferases (Nat)"/>
    <property type="match status" value="1"/>
</dbReference>
<dbReference type="AlphaFoldDB" id="A0A3D9BXK1"/>
<keyword evidence="3" id="KW-1185">Reference proteome</keyword>
<dbReference type="Proteomes" id="UP000257131">
    <property type="component" value="Unassembled WGS sequence"/>
</dbReference>
<comment type="caution">
    <text evidence="2">The sequence shown here is derived from an EMBL/GenBank/DDBJ whole genome shotgun (WGS) entry which is preliminary data.</text>
</comment>
<name>A0A3D9BXK1_9RHOB</name>
<dbReference type="EMBL" id="QOHR01000003">
    <property type="protein sequence ID" value="REC58280.1"/>
    <property type="molecule type" value="Genomic_DNA"/>
</dbReference>
<proteinExistence type="predicted"/>
<dbReference type="Pfam" id="PF00583">
    <property type="entry name" value="Acetyltransf_1"/>
    <property type="match status" value="1"/>
</dbReference>